<dbReference type="OMA" id="RIINTRI"/>
<feature type="transmembrane region" description="Helical" evidence="2">
    <location>
        <begin position="1191"/>
        <end position="1213"/>
    </location>
</feature>
<feature type="signal peptide" evidence="3">
    <location>
        <begin position="1"/>
        <end position="18"/>
    </location>
</feature>
<accession>A0A913X6K2</accession>
<evidence type="ECO:0000256" key="1">
    <source>
        <dbReference type="SAM" id="MobiDB-lite"/>
    </source>
</evidence>
<feature type="transmembrane region" description="Helical" evidence="2">
    <location>
        <begin position="1104"/>
        <end position="1124"/>
    </location>
</feature>
<evidence type="ECO:0000313" key="4">
    <source>
        <dbReference type="EnsemblMetazoa" id="XP_020899742.1"/>
    </source>
</evidence>
<evidence type="ECO:0000313" key="5">
    <source>
        <dbReference type="Proteomes" id="UP000887567"/>
    </source>
</evidence>
<proteinExistence type="predicted"/>
<dbReference type="KEGG" id="epa:110238409"/>
<feature type="transmembrane region" description="Helical" evidence="2">
    <location>
        <begin position="1136"/>
        <end position="1153"/>
    </location>
</feature>
<feature type="transmembrane region" description="Helical" evidence="2">
    <location>
        <begin position="1380"/>
        <end position="1402"/>
    </location>
</feature>
<feature type="transmembrane region" description="Helical" evidence="2">
    <location>
        <begin position="994"/>
        <end position="1012"/>
    </location>
</feature>
<keyword evidence="2" id="KW-0812">Transmembrane</keyword>
<keyword evidence="2" id="KW-0472">Membrane</keyword>
<evidence type="ECO:0000256" key="3">
    <source>
        <dbReference type="SAM" id="SignalP"/>
    </source>
</evidence>
<dbReference type="Proteomes" id="UP000887567">
    <property type="component" value="Unplaced"/>
</dbReference>
<protein>
    <submittedName>
        <fullName evidence="4">Uncharacterized protein</fullName>
    </submittedName>
</protein>
<feature type="transmembrane region" description="Helical" evidence="2">
    <location>
        <begin position="1044"/>
        <end position="1061"/>
    </location>
</feature>
<evidence type="ECO:0000256" key="2">
    <source>
        <dbReference type="SAM" id="Phobius"/>
    </source>
</evidence>
<name>A0A913X6K2_EXADI</name>
<keyword evidence="5" id="KW-1185">Reference proteome</keyword>
<dbReference type="EnsemblMetazoa" id="XM_021044083.2">
    <property type="protein sequence ID" value="XP_020899742.1"/>
    <property type="gene ID" value="LOC110238409"/>
</dbReference>
<dbReference type="RefSeq" id="XP_020899742.1">
    <property type="nucleotide sequence ID" value="XM_021044083.2"/>
</dbReference>
<feature type="transmembrane region" description="Helical" evidence="2">
    <location>
        <begin position="1225"/>
        <end position="1244"/>
    </location>
</feature>
<sequence length="1455" mass="164551">MIAIQTFALLFYLQLVHTGCNSLANIVYVSKAKGVNSPCGTKVSPCKTLPIGFDKLSNGGQLYVDGTGTDMDPYTCESNGGRLLLKKGFEMKSYKNHAQISCIDGIVIQANEQNPFRITIKGIRFVKTPIVLEDATASFNDCVFTESSPALKINISKQSKYVLNVSSSVFRNNSGCIHTYTEDSIGVSINLHDVLFQENSAPYVADGKSSDGIVSIQGSRCRPCSGAKVASFWSKVTIMNNQVSPKRNRRKTDKTSNHSPPGTANFLKVHAKSINLSLWQVSSHNNSGLRFLKSNCFINVIKVGEARFDGHVVDTFGGVFYITSCKKAKSIANVSVQNSIFTRNVASSGGVMHINATQMVHLRIINTRISQSFGTSNGCAVCVGNPTNRRTHNLVEKLFVEFKKVELKACHLRKPRISKSNNNKHFPATVYLAAERILQVNISSSEILNNLNYYGPTLAIEHLPHRPKYYHSLRVFLFNTTFTGNISPVKKAAVLNIHVFRPKTLKTSEARIVNCSFNNNSGLALMAHNIPNVIVDKLHCWNTTKGIYFFIKKIPNITLRILNSVFTKNDLPFKITLHDAEVVRILIQRSILNENQIKIHHEPIMVFIGFKNRGSCKRSLKINSGELVVDQVNFTSNRLLRNSLLAIVVSKCGKLSAVIKNSLFKDNVQKNIDNRTMENKLIELRMPDDPLRNNNCTTFPIYDFSNTITFQDVIFENNTCYSSLLYIINGKTSFRRCVFKDNFSREPTISSYIFVEIGTASVEFHNSTFSHSNVKLFPRKNFVNPLINPPKIMPFVYFSGTGPFISRGSNFTLDVPERVTKILIIQNSRNFSLDENTHVTCPVGSYIDFENASRVVPREYTINNCPLHIEYVTYACTHCPVSTYSLLRGSFRGRKKTFIECFQCPFGGNCGLSNIKSKRTFWGYRTTLHPEPQLNFTRCPEKYCIYPKSGRHYTEFNYCNGNRTGTMCGSCKKGFTESMFNHHCRPARQCKDNWFWVFSGVFSLAMALYIIYQPYITGLLVRKILWFKEVKTDQTKHSQHQDHGYSKIIFFFYQIVILFLIDPEVLARQHVIFSIVSLYNFEIEILDASSGCPFPGLNAVTKELFRPLQVFAAMAAVLAVYFVHRLVFFISRKTRPYFAPYIAAIVEILLLGYERLGHTSLELLNCTPLTIDDRVQWRLFVDGNITCWVHWWQYALVAYNIIFVVPFLVVLWIGTSKLRRQQISALQFVAACFAPLPFLVYWLAKRCLKTNSSITNKYQEMRKHILEVMEGPFRSPDSQSSGALFWESILIGRRLVFLSLGFLIPSPMFRLLPMTLVTVAVLVHEVVAMPYKDKKANILSVLTLSITVVIATINLCKSALVSFGISPEGRPKLHFYRLQVLEVVLLCVLPCGIIALVIAAVFSQVVRLFIKVYKSVSSFFTANENECTFDEIHREMVNPTTKSINTPLLDDCDSQ</sequence>
<keyword evidence="3" id="KW-0732">Signal</keyword>
<dbReference type="OrthoDB" id="5989844at2759"/>
<feature type="transmembrane region" description="Helical" evidence="2">
    <location>
        <begin position="1311"/>
        <end position="1331"/>
    </location>
</feature>
<dbReference type="GeneID" id="110238409"/>
<organism evidence="4 5">
    <name type="scientific">Exaiptasia diaphana</name>
    <name type="common">Tropical sea anemone</name>
    <name type="synonym">Aiptasia pulchella</name>
    <dbReference type="NCBI Taxonomy" id="2652724"/>
    <lineage>
        <taxon>Eukaryota</taxon>
        <taxon>Metazoa</taxon>
        <taxon>Cnidaria</taxon>
        <taxon>Anthozoa</taxon>
        <taxon>Hexacorallia</taxon>
        <taxon>Actiniaria</taxon>
        <taxon>Aiptasiidae</taxon>
        <taxon>Exaiptasia</taxon>
    </lineage>
</organism>
<feature type="chain" id="PRO_5037271707" evidence="3">
    <location>
        <begin position="19"/>
        <end position="1455"/>
    </location>
</feature>
<feature type="transmembrane region" description="Helical" evidence="2">
    <location>
        <begin position="1337"/>
        <end position="1360"/>
    </location>
</feature>
<feature type="region of interest" description="Disordered" evidence="1">
    <location>
        <begin position="243"/>
        <end position="263"/>
    </location>
</feature>
<reference evidence="4" key="1">
    <citation type="submission" date="2022-11" db="UniProtKB">
        <authorList>
            <consortium name="EnsemblMetazoa"/>
        </authorList>
    </citation>
    <scope>IDENTIFICATION</scope>
</reference>
<keyword evidence="2" id="KW-1133">Transmembrane helix</keyword>